<dbReference type="GO" id="GO:0006777">
    <property type="term" value="P:Mo-molybdopterin cofactor biosynthetic process"/>
    <property type="evidence" value="ECO:0007669"/>
    <property type="project" value="UniProtKB-UniRule"/>
</dbReference>
<protein>
    <recommendedName>
        <fullName evidence="3">Probable cyclic pyranopterin monophosphate synthase</fullName>
        <ecNumber evidence="3">4.6.1.17</ecNumber>
    </recommendedName>
    <alternativeName>
        <fullName evidence="3">Molybdenum cofactor biosynthesis protein C</fullName>
    </alternativeName>
</protein>
<comment type="similarity">
    <text evidence="3">Belongs to the MoaC family.</text>
</comment>
<dbReference type="CDD" id="cd01419">
    <property type="entry name" value="MoaC_A"/>
    <property type="match status" value="1"/>
</dbReference>
<feature type="binding site" evidence="3">
    <location>
        <begin position="97"/>
        <end position="98"/>
    </location>
    <ligand>
        <name>substrate</name>
    </ligand>
</feature>
<dbReference type="PANTHER" id="PTHR22960">
    <property type="entry name" value="MOLYBDOPTERIN COFACTOR SYNTHESIS PROTEIN A"/>
    <property type="match status" value="1"/>
</dbReference>
<dbReference type="InterPro" id="IPR050105">
    <property type="entry name" value="MoCo_biosynth_MoaA/MoaC"/>
</dbReference>
<dbReference type="GO" id="GO:0061799">
    <property type="term" value="F:cyclic pyranopterin monophosphate synthase activity"/>
    <property type="evidence" value="ECO:0007669"/>
    <property type="project" value="UniProtKB-UniRule"/>
</dbReference>
<dbReference type="InterPro" id="IPR002820">
    <property type="entry name" value="Mopterin_CF_biosynth-C_dom"/>
</dbReference>
<comment type="catalytic activity">
    <reaction evidence="3">
        <text>(8S)-3',8-cyclo-7,8-dihydroguanosine 5'-triphosphate = cyclic pyranopterin phosphate + diphosphate</text>
        <dbReference type="Rhea" id="RHEA:49580"/>
        <dbReference type="ChEBI" id="CHEBI:33019"/>
        <dbReference type="ChEBI" id="CHEBI:59648"/>
        <dbReference type="ChEBI" id="CHEBI:131766"/>
        <dbReference type="EC" id="4.6.1.17"/>
    </reaction>
</comment>
<comment type="pathway">
    <text evidence="1 3">Cofactor biosynthesis; molybdopterin biosynthesis.</text>
</comment>
<feature type="active site" evidence="3">
    <location>
        <position position="112"/>
    </location>
</feature>
<organism evidence="5">
    <name type="scientific">Thermofilum pendens</name>
    <dbReference type="NCBI Taxonomy" id="2269"/>
    <lineage>
        <taxon>Archaea</taxon>
        <taxon>Thermoproteota</taxon>
        <taxon>Thermoprotei</taxon>
        <taxon>Thermofilales</taxon>
        <taxon>Thermofilaceae</taxon>
        <taxon>Thermofilum</taxon>
    </lineage>
</organism>
<comment type="caution">
    <text evidence="5">The sequence shown here is derived from an EMBL/GenBank/DDBJ whole genome shotgun (WGS) entry which is preliminary data.</text>
</comment>
<dbReference type="InterPro" id="IPR036522">
    <property type="entry name" value="MoaC_sf"/>
</dbReference>
<evidence type="ECO:0000256" key="3">
    <source>
        <dbReference type="HAMAP-Rule" id="MF_01224"/>
    </source>
</evidence>
<comment type="subunit">
    <text evidence="3">Homohexamer; trimer of dimers.</text>
</comment>
<dbReference type="EC" id="4.6.1.17" evidence="3"/>
<dbReference type="AlphaFoldDB" id="A0A7J3X7C9"/>
<name>A0A7J3X7C9_THEPE</name>
<dbReference type="InterPro" id="IPR023047">
    <property type="entry name" value="Mo_CF_biosynth-C_arc"/>
</dbReference>
<keyword evidence="2 3" id="KW-0501">Molybdenum cofactor biosynthesis</keyword>
<reference evidence="5" key="1">
    <citation type="journal article" date="2020" name="mSystems">
        <title>Genome- and Community-Level Interaction Insights into Carbon Utilization and Element Cycling Functions of Hydrothermarchaeota in Hydrothermal Sediment.</title>
        <authorList>
            <person name="Zhou Z."/>
            <person name="Liu Y."/>
            <person name="Xu W."/>
            <person name="Pan J."/>
            <person name="Luo Z.H."/>
            <person name="Li M."/>
        </authorList>
    </citation>
    <scope>NUCLEOTIDE SEQUENCE [LARGE SCALE GENOMIC DNA]</scope>
    <source>
        <strain evidence="5">SpSt-1125</strain>
    </source>
</reference>
<accession>A0A7J3X7C9</accession>
<dbReference type="NCBIfam" id="NF008999">
    <property type="entry name" value="PRK12343.1"/>
    <property type="match status" value="1"/>
</dbReference>
<dbReference type="NCBIfam" id="TIGR00581">
    <property type="entry name" value="moaC"/>
    <property type="match status" value="1"/>
</dbReference>
<evidence type="ECO:0000256" key="1">
    <source>
        <dbReference type="ARBA" id="ARBA00005046"/>
    </source>
</evidence>
<evidence type="ECO:0000256" key="2">
    <source>
        <dbReference type="ARBA" id="ARBA00023150"/>
    </source>
</evidence>
<feature type="domain" description="Molybdopterin cofactor biosynthesis C (MoaC)" evidence="4">
    <location>
        <begin position="1"/>
        <end position="139"/>
    </location>
</feature>
<dbReference type="EMBL" id="DRZM01000155">
    <property type="protein sequence ID" value="HHP05120.1"/>
    <property type="molecule type" value="Genomic_DNA"/>
</dbReference>
<dbReference type="Pfam" id="PF01967">
    <property type="entry name" value="MoaC"/>
    <property type="match status" value="1"/>
</dbReference>
<dbReference type="NCBIfam" id="NF006870">
    <property type="entry name" value="PRK09364.1"/>
    <property type="match status" value="1"/>
</dbReference>
<proteinExistence type="inferred from homology"/>
<sequence>MVDISEKPEVYREATARGFIRLRRETVEAVVEGRVPKGDVITVAKTAAILAVKRTWEIIPLCHPIPITAVDVDIETKEEGLEVTVTVRSSGKTGVEMEALTGVSVALLTIWDMVKALEKDERGQYPATAIEEIRVVEKLKKPDPGGPA</sequence>
<dbReference type="HAMAP" id="MF_01224_A">
    <property type="entry name" value="MoaC_A"/>
    <property type="match status" value="1"/>
</dbReference>
<keyword evidence="3 5" id="KW-0456">Lyase</keyword>
<dbReference type="Gene3D" id="3.30.70.640">
    <property type="entry name" value="Molybdopterin cofactor biosynthesis C (MoaC) domain"/>
    <property type="match status" value="1"/>
</dbReference>
<dbReference type="UniPathway" id="UPA00344"/>
<dbReference type="InterPro" id="IPR023045">
    <property type="entry name" value="MoaC"/>
</dbReference>
<feature type="binding site" evidence="3">
    <location>
        <begin position="61"/>
        <end position="63"/>
    </location>
    <ligand>
        <name>substrate</name>
    </ligand>
</feature>
<evidence type="ECO:0000313" key="5">
    <source>
        <dbReference type="EMBL" id="HHP05120.1"/>
    </source>
</evidence>
<evidence type="ECO:0000259" key="4">
    <source>
        <dbReference type="Pfam" id="PF01967"/>
    </source>
</evidence>
<comment type="function">
    <text evidence="3">Catalyzes the conversion of (8S)-3',8-cyclo-7,8-dihydroguanosine 5'-triphosphate to cyclic pyranopterin monophosphate (cPMP).</text>
</comment>
<gene>
    <name evidence="3 5" type="primary">moaC</name>
    <name evidence="5" type="ORF">ENM88_05145</name>
</gene>
<dbReference type="SUPFAM" id="SSF55040">
    <property type="entry name" value="Molybdenum cofactor biosynthesis protein C, MoaC"/>
    <property type="match status" value="1"/>
</dbReference>